<dbReference type="Proteomes" id="UP000620124">
    <property type="component" value="Unassembled WGS sequence"/>
</dbReference>
<comment type="caution">
    <text evidence="1">The sequence shown here is derived from an EMBL/GenBank/DDBJ whole genome shotgun (WGS) entry which is preliminary data.</text>
</comment>
<proteinExistence type="predicted"/>
<gene>
    <name evidence="1" type="ORF">MVEN_00344600</name>
</gene>
<evidence type="ECO:0000313" key="2">
    <source>
        <dbReference type="Proteomes" id="UP000620124"/>
    </source>
</evidence>
<dbReference type="AlphaFoldDB" id="A0A8H6YTT9"/>
<organism evidence="1 2">
    <name type="scientific">Mycena venus</name>
    <dbReference type="NCBI Taxonomy" id="2733690"/>
    <lineage>
        <taxon>Eukaryota</taxon>
        <taxon>Fungi</taxon>
        <taxon>Dikarya</taxon>
        <taxon>Basidiomycota</taxon>
        <taxon>Agaricomycotina</taxon>
        <taxon>Agaricomycetes</taxon>
        <taxon>Agaricomycetidae</taxon>
        <taxon>Agaricales</taxon>
        <taxon>Marasmiineae</taxon>
        <taxon>Mycenaceae</taxon>
        <taxon>Mycena</taxon>
    </lineage>
</organism>
<sequence>MAAEGTYLYHLPIKEEHEPPRSSTQNVHHPYTQLAPPLPSPRIIPNHTFRYVTLGILGGLALLCTLRLKAPSTQLRRLSHSIEQTDDLICRTMTEFPRDYLKLTQETRQLLNVKMKASLIKCRLLDSELSWKKCRVLSREIAACTKRVGSIRTEVELTVEAERQRSLESAIVETDLILATASTQSVPKHNVNANILYH</sequence>
<keyword evidence="2" id="KW-1185">Reference proteome</keyword>
<evidence type="ECO:0000313" key="1">
    <source>
        <dbReference type="EMBL" id="KAF7364747.1"/>
    </source>
</evidence>
<dbReference type="OrthoDB" id="2942566at2759"/>
<dbReference type="EMBL" id="JACAZI010000003">
    <property type="protein sequence ID" value="KAF7364747.1"/>
    <property type="molecule type" value="Genomic_DNA"/>
</dbReference>
<accession>A0A8H6YTT9</accession>
<protein>
    <submittedName>
        <fullName evidence="1">Uncharacterized protein</fullName>
    </submittedName>
</protein>
<reference evidence="1" key="1">
    <citation type="submission" date="2020-05" db="EMBL/GenBank/DDBJ databases">
        <title>Mycena genomes resolve the evolution of fungal bioluminescence.</title>
        <authorList>
            <person name="Tsai I.J."/>
        </authorList>
    </citation>
    <scope>NUCLEOTIDE SEQUENCE</scope>
    <source>
        <strain evidence="1">CCC161011</strain>
    </source>
</reference>
<name>A0A8H6YTT9_9AGAR</name>